<evidence type="ECO:0000313" key="1">
    <source>
        <dbReference type="EMBL" id="TEB25581.1"/>
    </source>
</evidence>
<protein>
    <submittedName>
        <fullName evidence="1">Uncharacterized protein</fullName>
    </submittedName>
</protein>
<dbReference type="InterPro" id="IPR038279">
    <property type="entry name" value="Ndc10_dom2_sf"/>
</dbReference>
<proteinExistence type="predicted"/>
<organism evidence="1 2">
    <name type="scientific">Coprinellus micaceus</name>
    <name type="common">Glistening ink-cap mushroom</name>
    <name type="synonym">Coprinus micaceus</name>
    <dbReference type="NCBI Taxonomy" id="71717"/>
    <lineage>
        <taxon>Eukaryota</taxon>
        <taxon>Fungi</taxon>
        <taxon>Dikarya</taxon>
        <taxon>Basidiomycota</taxon>
        <taxon>Agaricomycotina</taxon>
        <taxon>Agaricomycetes</taxon>
        <taxon>Agaricomycetidae</taxon>
        <taxon>Agaricales</taxon>
        <taxon>Agaricineae</taxon>
        <taxon>Psathyrellaceae</taxon>
        <taxon>Coprinellus</taxon>
    </lineage>
</organism>
<accession>A0A4Y7SV38</accession>
<dbReference type="OrthoDB" id="3264175at2759"/>
<dbReference type="Gene3D" id="1.10.443.20">
    <property type="entry name" value="Centromere DNA-binding protein complex CBF3 subunit, domain 2"/>
    <property type="match status" value="1"/>
</dbReference>
<sequence length="149" mass="16842">MLAYFRQVLLQDAAVLATKHRSKFLLLNYRPFNTPEFRECAEASTMMIARVELEVRESLQNLPAVPAKSMTGVVESMRIENRGSHCVLLQQNQDMRRDVFQAISYVVSQPGVSRGKKRKFCATELAKLISAVSLQMLVNQNDPIRSTPA</sequence>
<dbReference type="Proteomes" id="UP000298030">
    <property type="component" value="Unassembled WGS sequence"/>
</dbReference>
<dbReference type="AlphaFoldDB" id="A0A4Y7SV38"/>
<dbReference type="EMBL" id="QPFP01000055">
    <property type="protein sequence ID" value="TEB25581.1"/>
    <property type="molecule type" value="Genomic_DNA"/>
</dbReference>
<gene>
    <name evidence="1" type="ORF">FA13DRAFT_1796293</name>
</gene>
<reference evidence="1 2" key="1">
    <citation type="journal article" date="2019" name="Nat. Ecol. Evol.">
        <title>Megaphylogeny resolves global patterns of mushroom evolution.</title>
        <authorList>
            <person name="Varga T."/>
            <person name="Krizsan K."/>
            <person name="Foldi C."/>
            <person name="Dima B."/>
            <person name="Sanchez-Garcia M."/>
            <person name="Sanchez-Ramirez S."/>
            <person name="Szollosi G.J."/>
            <person name="Szarkandi J.G."/>
            <person name="Papp V."/>
            <person name="Albert L."/>
            <person name="Andreopoulos W."/>
            <person name="Angelini C."/>
            <person name="Antonin V."/>
            <person name="Barry K.W."/>
            <person name="Bougher N.L."/>
            <person name="Buchanan P."/>
            <person name="Buyck B."/>
            <person name="Bense V."/>
            <person name="Catcheside P."/>
            <person name="Chovatia M."/>
            <person name="Cooper J."/>
            <person name="Damon W."/>
            <person name="Desjardin D."/>
            <person name="Finy P."/>
            <person name="Geml J."/>
            <person name="Haridas S."/>
            <person name="Hughes K."/>
            <person name="Justo A."/>
            <person name="Karasinski D."/>
            <person name="Kautmanova I."/>
            <person name="Kiss B."/>
            <person name="Kocsube S."/>
            <person name="Kotiranta H."/>
            <person name="LaButti K.M."/>
            <person name="Lechner B.E."/>
            <person name="Liimatainen K."/>
            <person name="Lipzen A."/>
            <person name="Lukacs Z."/>
            <person name="Mihaltcheva S."/>
            <person name="Morgado L.N."/>
            <person name="Niskanen T."/>
            <person name="Noordeloos M.E."/>
            <person name="Ohm R.A."/>
            <person name="Ortiz-Santana B."/>
            <person name="Ovrebo C."/>
            <person name="Racz N."/>
            <person name="Riley R."/>
            <person name="Savchenko A."/>
            <person name="Shiryaev A."/>
            <person name="Soop K."/>
            <person name="Spirin V."/>
            <person name="Szebenyi C."/>
            <person name="Tomsovsky M."/>
            <person name="Tulloss R.E."/>
            <person name="Uehling J."/>
            <person name="Grigoriev I.V."/>
            <person name="Vagvolgyi C."/>
            <person name="Papp T."/>
            <person name="Martin F.M."/>
            <person name="Miettinen O."/>
            <person name="Hibbett D.S."/>
            <person name="Nagy L.G."/>
        </authorList>
    </citation>
    <scope>NUCLEOTIDE SEQUENCE [LARGE SCALE GENOMIC DNA]</scope>
    <source>
        <strain evidence="1 2">FP101781</strain>
    </source>
</reference>
<name>A0A4Y7SV38_COPMI</name>
<evidence type="ECO:0000313" key="2">
    <source>
        <dbReference type="Proteomes" id="UP000298030"/>
    </source>
</evidence>
<comment type="caution">
    <text evidence="1">The sequence shown here is derived from an EMBL/GenBank/DDBJ whole genome shotgun (WGS) entry which is preliminary data.</text>
</comment>
<keyword evidence="2" id="KW-1185">Reference proteome</keyword>
<dbReference type="GO" id="GO:0003677">
    <property type="term" value="F:DNA binding"/>
    <property type="evidence" value="ECO:0007669"/>
    <property type="project" value="InterPro"/>
</dbReference>